<reference evidence="2 3" key="1">
    <citation type="submission" date="2020-08" db="EMBL/GenBank/DDBJ databases">
        <title>Genomic Encyclopedia of Type Strains, Phase III (KMG-III): the genomes of soil and plant-associated and newly described type strains.</title>
        <authorList>
            <person name="Whitman W."/>
        </authorList>
    </citation>
    <scope>NUCLEOTIDE SEQUENCE [LARGE SCALE GENOMIC DNA]</scope>
    <source>
        <strain evidence="2 3">CECT 3287</strain>
    </source>
</reference>
<dbReference type="Proteomes" id="UP000590749">
    <property type="component" value="Unassembled WGS sequence"/>
</dbReference>
<evidence type="ECO:0000259" key="1">
    <source>
        <dbReference type="Pfam" id="PF04149"/>
    </source>
</evidence>
<comment type="caution">
    <text evidence="2">The sequence shown here is derived from an EMBL/GenBank/DDBJ whole genome shotgun (WGS) entry which is preliminary data.</text>
</comment>
<gene>
    <name evidence="2" type="ORF">FHR83_005781</name>
</gene>
<evidence type="ECO:0000313" key="3">
    <source>
        <dbReference type="Proteomes" id="UP000590749"/>
    </source>
</evidence>
<evidence type="ECO:0000313" key="2">
    <source>
        <dbReference type="EMBL" id="MBB3098096.1"/>
    </source>
</evidence>
<feature type="domain" description="DUF397" evidence="1">
    <location>
        <begin position="5"/>
        <end position="56"/>
    </location>
</feature>
<name>A0A7W5FH09_9ACTN</name>
<dbReference type="AlphaFoldDB" id="A0A7W5FH09"/>
<dbReference type="Pfam" id="PF04149">
    <property type="entry name" value="DUF397"/>
    <property type="match status" value="1"/>
</dbReference>
<organism evidence="2 3">
    <name type="scientific">Actinoplanes campanulatus</name>
    <dbReference type="NCBI Taxonomy" id="113559"/>
    <lineage>
        <taxon>Bacteria</taxon>
        <taxon>Bacillati</taxon>
        <taxon>Actinomycetota</taxon>
        <taxon>Actinomycetes</taxon>
        <taxon>Micromonosporales</taxon>
        <taxon>Micromonosporaceae</taxon>
        <taxon>Actinoplanes</taxon>
    </lineage>
</organism>
<proteinExistence type="predicted"/>
<sequence>MLDQTWRKSTRSGDNGACVEVRRVDDTIEVRDTKDRTKPAHVYTLAEWEAFIGGAKAGEFDI</sequence>
<accession>A0A7W5FH09</accession>
<dbReference type="InterPro" id="IPR007278">
    <property type="entry name" value="DUF397"/>
</dbReference>
<dbReference type="RefSeq" id="WP_183223820.1">
    <property type="nucleotide sequence ID" value="NZ_BMPW01000014.1"/>
</dbReference>
<dbReference type="EMBL" id="JACHXF010000013">
    <property type="protein sequence ID" value="MBB3098096.1"/>
    <property type="molecule type" value="Genomic_DNA"/>
</dbReference>
<protein>
    <recommendedName>
        <fullName evidence="1">DUF397 domain-containing protein</fullName>
    </recommendedName>
</protein>
<keyword evidence="3" id="KW-1185">Reference proteome</keyword>